<comment type="caution">
    <text evidence="3">The sequence shown here is derived from an EMBL/GenBank/DDBJ whole genome shotgun (WGS) entry which is preliminary data.</text>
</comment>
<dbReference type="Pfam" id="PF09339">
    <property type="entry name" value="HTH_IclR"/>
    <property type="match status" value="1"/>
</dbReference>
<keyword evidence="4" id="KW-1185">Reference proteome</keyword>
<dbReference type="Proteomes" id="UP001501752">
    <property type="component" value="Unassembled WGS sequence"/>
</dbReference>
<comment type="similarity">
    <text evidence="1">Belongs to the ROK (NagC/XylR) family.</text>
</comment>
<dbReference type="InterPro" id="IPR036388">
    <property type="entry name" value="WH-like_DNA-bd_sf"/>
</dbReference>
<reference evidence="4" key="1">
    <citation type="journal article" date="2019" name="Int. J. Syst. Evol. Microbiol.">
        <title>The Global Catalogue of Microorganisms (GCM) 10K type strain sequencing project: providing services to taxonomists for standard genome sequencing and annotation.</title>
        <authorList>
            <consortium name="The Broad Institute Genomics Platform"/>
            <consortium name="The Broad Institute Genome Sequencing Center for Infectious Disease"/>
            <person name="Wu L."/>
            <person name="Ma J."/>
        </authorList>
    </citation>
    <scope>NUCLEOTIDE SEQUENCE [LARGE SCALE GENOMIC DNA]</scope>
    <source>
        <strain evidence="4">JCM 13006</strain>
    </source>
</reference>
<dbReference type="SUPFAM" id="SSF53067">
    <property type="entry name" value="Actin-like ATPase domain"/>
    <property type="match status" value="1"/>
</dbReference>
<evidence type="ECO:0000259" key="2">
    <source>
        <dbReference type="Pfam" id="PF09339"/>
    </source>
</evidence>
<dbReference type="PANTHER" id="PTHR18964:SF149">
    <property type="entry name" value="BIFUNCTIONAL UDP-N-ACETYLGLUCOSAMINE 2-EPIMERASE_N-ACETYLMANNOSAMINE KINASE"/>
    <property type="match status" value="1"/>
</dbReference>
<proteinExistence type="inferred from homology"/>
<dbReference type="Gene3D" id="3.30.420.40">
    <property type="match status" value="4"/>
</dbReference>
<accession>A0ABP9DEZ2</accession>
<dbReference type="InterPro" id="IPR000600">
    <property type="entry name" value="ROK"/>
</dbReference>
<feature type="domain" description="HTH iclR-type" evidence="2">
    <location>
        <begin position="20"/>
        <end position="60"/>
    </location>
</feature>
<dbReference type="InterPro" id="IPR005471">
    <property type="entry name" value="Tscrpt_reg_IclR_N"/>
</dbReference>
<protein>
    <submittedName>
        <fullName evidence="3">ROK family transcriptional regulator</fullName>
    </submittedName>
</protein>
<evidence type="ECO:0000313" key="4">
    <source>
        <dbReference type="Proteomes" id="UP001501752"/>
    </source>
</evidence>
<name>A0ABP9DEZ2_9ACTN</name>
<dbReference type="InterPro" id="IPR036390">
    <property type="entry name" value="WH_DNA-bd_sf"/>
</dbReference>
<gene>
    <name evidence="3" type="ORF">GCM10023235_12350</name>
</gene>
<dbReference type="SUPFAM" id="SSF46785">
    <property type="entry name" value="Winged helix' DNA-binding domain"/>
    <property type="match status" value="1"/>
</dbReference>
<dbReference type="PANTHER" id="PTHR18964">
    <property type="entry name" value="ROK (REPRESSOR, ORF, KINASE) FAMILY"/>
    <property type="match status" value="1"/>
</dbReference>
<evidence type="ECO:0000313" key="3">
    <source>
        <dbReference type="EMBL" id="GAA4838623.1"/>
    </source>
</evidence>
<sequence length="386" mass="40375">MRQTRRVETVPRRANQVATLRALRAAAPARLTQLHRDTGLSRPTVEAAVGELLDAGWAVQIDPDPEVASPGRPARRYVFNARAGYALGVDLAPHRVLARLTDLDGVTVGEFQAAVDPSDDRATVLSALRYAARRCLAQAGVPDTALCAVGVASPGVVGRDGTVLFSVLPGWAGQNLAEELSGDFPCPVLVENDSNLAAVAEHWRGSIKGSDDALAVLSGLRTGAGLILGGRLHRGNAGAAGETGALPQLGWARAQDRILAFPGLPADVPQADRAERVFAMARAGDEAALSAIDAYTADLAEGIAAIVLTVDPEVVVLCGGFWSSADLLLEPLRAHLEPLCLVVPRLVVSSLGDTSATLGAVRIALGRLEQVLYDADLPLPVPPVRR</sequence>
<dbReference type="EMBL" id="BAABIS010000001">
    <property type="protein sequence ID" value="GAA4838623.1"/>
    <property type="molecule type" value="Genomic_DNA"/>
</dbReference>
<dbReference type="InterPro" id="IPR043129">
    <property type="entry name" value="ATPase_NBD"/>
</dbReference>
<dbReference type="RefSeq" id="WP_345695733.1">
    <property type="nucleotide sequence ID" value="NZ_BAABIS010000001.1"/>
</dbReference>
<organism evidence="3 4">
    <name type="scientific">Kitasatospora terrestris</name>
    <dbReference type="NCBI Taxonomy" id="258051"/>
    <lineage>
        <taxon>Bacteria</taxon>
        <taxon>Bacillati</taxon>
        <taxon>Actinomycetota</taxon>
        <taxon>Actinomycetes</taxon>
        <taxon>Kitasatosporales</taxon>
        <taxon>Streptomycetaceae</taxon>
        <taxon>Kitasatospora</taxon>
    </lineage>
</organism>
<evidence type="ECO:0000256" key="1">
    <source>
        <dbReference type="ARBA" id="ARBA00006479"/>
    </source>
</evidence>
<dbReference type="Gene3D" id="1.10.10.10">
    <property type="entry name" value="Winged helix-like DNA-binding domain superfamily/Winged helix DNA-binding domain"/>
    <property type="match status" value="1"/>
</dbReference>
<dbReference type="Pfam" id="PF00480">
    <property type="entry name" value="ROK"/>
    <property type="match status" value="1"/>
</dbReference>